<feature type="compositionally biased region" description="Gly residues" evidence="1">
    <location>
        <begin position="269"/>
        <end position="283"/>
    </location>
</feature>
<keyword evidence="3" id="KW-1185">Reference proteome</keyword>
<reference evidence="2" key="1">
    <citation type="submission" date="2023-03" db="EMBL/GenBank/DDBJ databases">
        <title>Massive genome expansion in bonnet fungi (Mycena s.s.) driven by repeated elements and novel gene families across ecological guilds.</title>
        <authorList>
            <consortium name="Lawrence Berkeley National Laboratory"/>
            <person name="Harder C.B."/>
            <person name="Miyauchi S."/>
            <person name="Viragh M."/>
            <person name="Kuo A."/>
            <person name="Thoen E."/>
            <person name="Andreopoulos B."/>
            <person name="Lu D."/>
            <person name="Skrede I."/>
            <person name="Drula E."/>
            <person name="Henrissat B."/>
            <person name="Morin E."/>
            <person name="Kohler A."/>
            <person name="Barry K."/>
            <person name="LaButti K."/>
            <person name="Morin E."/>
            <person name="Salamov A."/>
            <person name="Lipzen A."/>
            <person name="Mereny Z."/>
            <person name="Hegedus B."/>
            <person name="Baldrian P."/>
            <person name="Stursova M."/>
            <person name="Weitz H."/>
            <person name="Taylor A."/>
            <person name="Grigoriev I.V."/>
            <person name="Nagy L.G."/>
            <person name="Martin F."/>
            <person name="Kauserud H."/>
        </authorList>
    </citation>
    <scope>NUCLEOTIDE SEQUENCE</scope>
    <source>
        <strain evidence="2">9144</strain>
    </source>
</reference>
<evidence type="ECO:0000313" key="2">
    <source>
        <dbReference type="EMBL" id="KAJ7215079.1"/>
    </source>
</evidence>
<feature type="compositionally biased region" description="Polar residues" evidence="1">
    <location>
        <begin position="133"/>
        <end position="144"/>
    </location>
</feature>
<dbReference type="Proteomes" id="UP001219525">
    <property type="component" value="Unassembled WGS sequence"/>
</dbReference>
<name>A0AAD6VJZ7_9AGAR</name>
<sequence>MSRVQYMFDQIPHHQAQIPSSYDPKSDWITSTWRAPKYLLEAFPEREREERPSTIYYSATGEKKELVLSARTSRRAGEEFQLPPVSGVKSGKRREEFERNSQPVHWAMSDNQQGILGSGTPFKAADEFFAPPGQTQATGSSTAPGSGLPNPIYGMASAGPYGLPSSISRAARNESVPRQNFGSSGMHGRNDGAADTGRRNSQHPDQERDDQEEQDNQRRWQRAPSAAAANPDDPSDDGSDSDSSQSGRRPPRRGQPGRRPNRPPHRSPPGGGGGGGGDGGGGSDPDEPGAQAFRQEGHEKESPQSFIGRRIKYVRMLANTDDGGPLEVFLVMKKAPIRWSTILVLENIHSIEELYDKVRTELDWKRNGHFVQDTRTNKWGRKVTVEEIEDESLIEDQQRNYARRYVIGDPNLPEDDKISLDYSPPKERKPIVLQTRRAHKSGESSLGVSVLSIRGWVGSDKDEETDLRLDSCADISLISYELYSCLKNKPPLKQGKAMKLAQLTDTGTKIQGYTRVRILVTSEDGQLLETEAEVYVVKGMSVPILLGEDYQLNYEIAVERDVKRGNMIAYRGTPYQKSGSALYCNRATGTHQTTSISKETQKC</sequence>
<feature type="compositionally biased region" description="Basic residues" evidence="1">
    <location>
        <begin position="249"/>
        <end position="265"/>
    </location>
</feature>
<feature type="region of interest" description="Disordered" evidence="1">
    <location>
        <begin position="128"/>
        <end position="306"/>
    </location>
</feature>
<protein>
    <submittedName>
        <fullName evidence="2">Uncharacterized protein</fullName>
    </submittedName>
</protein>
<organism evidence="2 3">
    <name type="scientific">Mycena pura</name>
    <dbReference type="NCBI Taxonomy" id="153505"/>
    <lineage>
        <taxon>Eukaryota</taxon>
        <taxon>Fungi</taxon>
        <taxon>Dikarya</taxon>
        <taxon>Basidiomycota</taxon>
        <taxon>Agaricomycotina</taxon>
        <taxon>Agaricomycetes</taxon>
        <taxon>Agaricomycetidae</taxon>
        <taxon>Agaricales</taxon>
        <taxon>Marasmiineae</taxon>
        <taxon>Mycenaceae</taxon>
        <taxon>Mycena</taxon>
    </lineage>
</organism>
<evidence type="ECO:0000256" key="1">
    <source>
        <dbReference type="SAM" id="MobiDB-lite"/>
    </source>
</evidence>
<dbReference type="CDD" id="cd00303">
    <property type="entry name" value="retropepsin_like"/>
    <property type="match status" value="1"/>
</dbReference>
<feature type="compositionally biased region" description="Low complexity" evidence="1">
    <location>
        <begin position="222"/>
        <end position="232"/>
    </location>
</feature>
<feature type="compositionally biased region" description="Basic and acidic residues" evidence="1">
    <location>
        <begin position="188"/>
        <end position="206"/>
    </location>
</feature>
<evidence type="ECO:0000313" key="3">
    <source>
        <dbReference type="Proteomes" id="UP001219525"/>
    </source>
</evidence>
<dbReference type="EMBL" id="JARJCW010000018">
    <property type="protein sequence ID" value="KAJ7215079.1"/>
    <property type="molecule type" value="Genomic_DNA"/>
</dbReference>
<accession>A0AAD6VJZ7</accession>
<proteinExistence type="predicted"/>
<comment type="caution">
    <text evidence="2">The sequence shown here is derived from an EMBL/GenBank/DDBJ whole genome shotgun (WGS) entry which is preliminary data.</text>
</comment>
<gene>
    <name evidence="2" type="ORF">GGX14DRAFT_392334</name>
</gene>
<dbReference type="AlphaFoldDB" id="A0AAD6VJZ7"/>